<evidence type="ECO:0008006" key="3">
    <source>
        <dbReference type="Google" id="ProtNLM"/>
    </source>
</evidence>
<dbReference type="EMBL" id="PEZG01000019">
    <property type="protein sequence ID" value="PIS15983.1"/>
    <property type="molecule type" value="Genomic_DNA"/>
</dbReference>
<dbReference type="InterPro" id="IPR036412">
    <property type="entry name" value="HAD-like_sf"/>
</dbReference>
<dbReference type="Proteomes" id="UP000231198">
    <property type="component" value="Unassembled WGS sequence"/>
</dbReference>
<accession>A0A2H0WTL1</accession>
<sequence>MNPYLVALDFDGTAAKTFTDSPHHITVSTAYLSAIEQLFGRQGLEIYIEEGEHRNRAPTEIIRSLLEQGCGNQSPFSSKELTEQLMQLKLASLLGEIGPQWPQPCEGFLNFWHVLENLRLYYGVSVRTAIISSGHETFIKKTFDAWGIPLPHYLVTEDDIRPRKNPRELERRFKPGCLPLAITHRRWLRDTQGSGYSTADAASSKSYMIYFGDDIEKDGGMAYRARLPFGLFKEGAPYEPLPNGLTFGDWNVVATWLRNNHHAMLEGRSFSEIFNQRCATIEGNRSRGERMR</sequence>
<proteinExistence type="predicted"/>
<gene>
    <name evidence="1" type="ORF">COT62_00780</name>
</gene>
<protein>
    <recommendedName>
        <fullName evidence="3">Haloacid dehalogenase-like hydrolase</fullName>
    </recommendedName>
</protein>
<comment type="caution">
    <text evidence="1">The sequence shown here is derived from an EMBL/GenBank/DDBJ whole genome shotgun (WGS) entry which is preliminary data.</text>
</comment>
<evidence type="ECO:0000313" key="1">
    <source>
        <dbReference type="EMBL" id="PIS15983.1"/>
    </source>
</evidence>
<evidence type="ECO:0000313" key="2">
    <source>
        <dbReference type="Proteomes" id="UP000231198"/>
    </source>
</evidence>
<organism evidence="1 2">
    <name type="scientific">Candidatus Roizmanbacteria bacterium CG09_land_8_20_14_0_10_41_9</name>
    <dbReference type="NCBI Taxonomy" id="1974850"/>
    <lineage>
        <taxon>Bacteria</taxon>
        <taxon>Candidatus Roizmaniibacteriota</taxon>
    </lineage>
</organism>
<dbReference type="SUPFAM" id="SSF56784">
    <property type="entry name" value="HAD-like"/>
    <property type="match status" value="1"/>
</dbReference>
<name>A0A2H0WTL1_9BACT</name>
<dbReference type="AlphaFoldDB" id="A0A2H0WTL1"/>
<reference evidence="2" key="1">
    <citation type="submission" date="2017-09" db="EMBL/GenBank/DDBJ databases">
        <title>Depth-based differentiation of microbial function through sediment-hosted aquifers and enrichment of novel symbionts in the deep terrestrial subsurface.</title>
        <authorList>
            <person name="Probst A.J."/>
            <person name="Ladd B."/>
            <person name="Jarett J.K."/>
            <person name="Geller-Mcgrath D.E."/>
            <person name="Sieber C.M.K."/>
            <person name="Emerson J.B."/>
            <person name="Anantharaman K."/>
            <person name="Thomas B.C."/>
            <person name="Malmstrom R."/>
            <person name="Stieglmeier M."/>
            <person name="Klingl A."/>
            <person name="Woyke T."/>
            <person name="Ryan C.M."/>
            <person name="Banfield J.F."/>
        </authorList>
    </citation>
    <scope>NUCLEOTIDE SEQUENCE [LARGE SCALE GENOMIC DNA]</scope>
</reference>